<dbReference type="GO" id="GO:0006310">
    <property type="term" value="P:DNA recombination"/>
    <property type="evidence" value="ECO:0007669"/>
    <property type="project" value="InterPro"/>
</dbReference>
<keyword evidence="2" id="KW-0067">ATP-binding</keyword>
<dbReference type="EMBL" id="VSSQ01145606">
    <property type="protein sequence ID" value="MPN64551.1"/>
    <property type="molecule type" value="Genomic_DNA"/>
</dbReference>
<keyword evidence="2" id="KW-0347">Helicase</keyword>
<dbReference type="GO" id="GO:0009378">
    <property type="term" value="F:four-way junction helicase activity"/>
    <property type="evidence" value="ECO:0007669"/>
    <property type="project" value="InterPro"/>
</dbReference>
<organism evidence="2">
    <name type="scientific">bioreactor metagenome</name>
    <dbReference type="NCBI Taxonomy" id="1076179"/>
    <lineage>
        <taxon>unclassified sequences</taxon>
        <taxon>metagenomes</taxon>
        <taxon>ecological metagenomes</taxon>
    </lineage>
</organism>
<keyword evidence="2" id="KW-0378">Hydrolase</keyword>
<dbReference type="InterPro" id="IPR036267">
    <property type="entry name" value="RuvA_C_sf"/>
</dbReference>
<keyword evidence="2" id="KW-0547">Nucleotide-binding</keyword>
<dbReference type="AlphaFoldDB" id="A0A645JLS3"/>
<sequence>MTPAELITAIVSSDAASISRAQGIGKKTAQRVILDLKDKIGNGDITNIFDIGSDIVLNAVPAGDERSEAVEALVSLGYSRSEALKAVSRVYIEGMNVQKLLSAALKEISKL</sequence>
<name>A0A645JLS3_9ZZZZ</name>
<proteinExistence type="predicted"/>
<feature type="domain" description="Holliday junction DNA helicase RuvA C-terminal" evidence="1">
    <location>
        <begin position="65"/>
        <end position="109"/>
    </location>
</feature>
<dbReference type="SUPFAM" id="SSF47781">
    <property type="entry name" value="RuvA domain 2-like"/>
    <property type="match status" value="1"/>
</dbReference>
<dbReference type="InterPro" id="IPR010994">
    <property type="entry name" value="RuvA_2-like"/>
</dbReference>
<gene>
    <name evidence="2" type="primary">ruvA_54</name>
    <name evidence="2" type="ORF">SDC9_212326</name>
</gene>
<dbReference type="GO" id="GO:0016787">
    <property type="term" value="F:hydrolase activity"/>
    <property type="evidence" value="ECO:0007669"/>
    <property type="project" value="UniProtKB-KW"/>
</dbReference>
<dbReference type="GO" id="GO:0006281">
    <property type="term" value="P:DNA repair"/>
    <property type="evidence" value="ECO:0007669"/>
    <property type="project" value="InterPro"/>
</dbReference>
<accession>A0A645JLS3</accession>
<dbReference type="SUPFAM" id="SSF46929">
    <property type="entry name" value="DNA helicase RuvA subunit, C-terminal domain"/>
    <property type="match status" value="1"/>
</dbReference>
<evidence type="ECO:0000259" key="1">
    <source>
        <dbReference type="Pfam" id="PF07499"/>
    </source>
</evidence>
<dbReference type="GO" id="GO:0009379">
    <property type="term" value="C:Holliday junction helicase complex"/>
    <property type="evidence" value="ECO:0007669"/>
    <property type="project" value="InterPro"/>
</dbReference>
<dbReference type="Gene3D" id="1.10.8.10">
    <property type="entry name" value="DNA helicase RuvA subunit, C-terminal domain"/>
    <property type="match status" value="1"/>
</dbReference>
<protein>
    <submittedName>
        <fullName evidence="2">Holliday junction ATP-dependent DNA helicase RuvA</fullName>
        <ecNumber evidence="2">3.6.4.12</ecNumber>
    </submittedName>
</protein>
<dbReference type="Gene3D" id="1.10.150.20">
    <property type="entry name" value="5' to 3' exonuclease, C-terminal subdomain"/>
    <property type="match status" value="1"/>
</dbReference>
<dbReference type="EC" id="3.6.4.12" evidence="2"/>
<dbReference type="GO" id="GO:0005524">
    <property type="term" value="F:ATP binding"/>
    <property type="evidence" value="ECO:0007669"/>
    <property type="project" value="InterPro"/>
</dbReference>
<dbReference type="InterPro" id="IPR011114">
    <property type="entry name" value="RuvA_C"/>
</dbReference>
<comment type="caution">
    <text evidence="2">The sequence shown here is derived from an EMBL/GenBank/DDBJ whole genome shotgun (WGS) entry which is preliminary data.</text>
</comment>
<evidence type="ECO:0000313" key="2">
    <source>
        <dbReference type="EMBL" id="MPN64551.1"/>
    </source>
</evidence>
<reference evidence="2" key="1">
    <citation type="submission" date="2019-08" db="EMBL/GenBank/DDBJ databases">
        <authorList>
            <person name="Kucharzyk K."/>
            <person name="Murdoch R.W."/>
            <person name="Higgins S."/>
            <person name="Loffler F."/>
        </authorList>
    </citation>
    <scope>NUCLEOTIDE SEQUENCE</scope>
</reference>
<dbReference type="Pfam" id="PF07499">
    <property type="entry name" value="RuvA_C"/>
    <property type="match status" value="1"/>
</dbReference>
<dbReference type="Pfam" id="PF14520">
    <property type="entry name" value="HHH_5"/>
    <property type="match status" value="1"/>
</dbReference>
<dbReference type="CDD" id="cd14332">
    <property type="entry name" value="UBA_RuvA_C"/>
    <property type="match status" value="1"/>
</dbReference>